<name>A0ABV0UMS7_9TELE</name>
<dbReference type="PANTHER" id="PTHR14389">
    <property type="entry name" value="SI:CH1073-475A24.1"/>
    <property type="match status" value="1"/>
</dbReference>
<feature type="compositionally biased region" description="Basic residues" evidence="1">
    <location>
        <begin position="1"/>
        <end position="11"/>
    </location>
</feature>
<reference evidence="2 3" key="1">
    <citation type="submission" date="2021-06" db="EMBL/GenBank/DDBJ databases">
        <authorList>
            <person name="Palmer J.M."/>
        </authorList>
    </citation>
    <scope>NUCLEOTIDE SEQUENCE [LARGE SCALE GENOMIC DNA]</scope>
    <source>
        <strain evidence="3">if_2019</strain>
        <tissue evidence="2">Muscle</tissue>
    </source>
</reference>
<evidence type="ECO:0000256" key="1">
    <source>
        <dbReference type="SAM" id="MobiDB-lite"/>
    </source>
</evidence>
<feature type="compositionally biased region" description="Basic and acidic residues" evidence="1">
    <location>
        <begin position="56"/>
        <end position="66"/>
    </location>
</feature>
<dbReference type="SUPFAM" id="SSF50494">
    <property type="entry name" value="Trypsin-like serine proteases"/>
    <property type="match status" value="1"/>
</dbReference>
<dbReference type="Gene3D" id="2.40.10.10">
    <property type="entry name" value="Trypsin-like serine proteases"/>
    <property type="match status" value="2"/>
</dbReference>
<dbReference type="Pfam" id="PF13365">
    <property type="entry name" value="Trypsin_2"/>
    <property type="match status" value="1"/>
</dbReference>
<dbReference type="InterPro" id="IPR009003">
    <property type="entry name" value="Peptidase_S1_PA"/>
</dbReference>
<dbReference type="Proteomes" id="UP001482620">
    <property type="component" value="Unassembled WGS sequence"/>
</dbReference>
<feature type="compositionally biased region" description="Basic and acidic residues" evidence="1">
    <location>
        <begin position="12"/>
        <end position="27"/>
    </location>
</feature>
<feature type="region of interest" description="Disordered" evidence="1">
    <location>
        <begin position="1"/>
        <end position="66"/>
    </location>
</feature>
<evidence type="ECO:0000313" key="3">
    <source>
        <dbReference type="Proteomes" id="UP001482620"/>
    </source>
</evidence>
<gene>
    <name evidence="2" type="ORF">ILYODFUR_033800</name>
</gene>
<dbReference type="EMBL" id="JAHRIQ010075386">
    <property type="protein sequence ID" value="MEQ2245999.1"/>
    <property type="molecule type" value="Genomic_DNA"/>
</dbReference>
<accession>A0ABV0UMS7</accession>
<feature type="non-terminal residue" evidence="2">
    <location>
        <position position="1"/>
    </location>
</feature>
<dbReference type="InterPro" id="IPR043504">
    <property type="entry name" value="Peptidase_S1_PA_chymotrypsin"/>
</dbReference>
<evidence type="ECO:0000313" key="2">
    <source>
        <dbReference type="EMBL" id="MEQ2245999.1"/>
    </source>
</evidence>
<comment type="caution">
    <text evidence="2">The sequence shown here is derived from an EMBL/GenBank/DDBJ whole genome shotgun (WGS) entry which is preliminary data.</text>
</comment>
<keyword evidence="3" id="KW-1185">Reference proteome</keyword>
<evidence type="ECO:0008006" key="4">
    <source>
        <dbReference type="Google" id="ProtNLM"/>
    </source>
</evidence>
<proteinExistence type="predicted"/>
<organism evidence="2 3">
    <name type="scientific">Ilyodon furcidens</name>
    <name type="common">goldbreast splitfin</name>
    <dbReference type="NCBI Taxonomy" id="33524"/>
    <lineage>
        <taxon>Eukaryota</taxon>
        <taxon>Metazoa</taxon>
        <taxon>Chordata</taxon>
        <taxon>Craniata</taxon>
        <taxon>Vertebrata</taxon>
        <taxon>Euteleostomi</taxon>
        <taxon>Actinopterygii</taxon>
        <taxon>Neopterygii</taxon>
        <taxon>Teleostei</taxon>
        <taxon>Neoteleostei</taxon>
        <taxon>Acanthomorphata</taxon>
        <taxon>Ovalentaria</taxon>
        <taxon>Atherinomorphae</taxon>
        <taxon>Cyprinodontiformes</taxon>
        <taxon>Goodeidae</taxon>
        <taxon>Ilyodon</taxon>
    </lineage>
</organism>
<dbReference type="PANTHER" id="PTHR14389:SF3">
    <property type="entry name" value="PROTEIN FAM111A-LIKE"/>
    <property type="match status" value="1"/>
</dbReference>
<sequence length="638" mass="72269">EVKMAPKRRKTAEKLQDIRSFFGKENDVPGSCSQTPRKKPKGVGESQPPTQTTPRVKNENGNDSLETHSHHFTVKFSLSASKKYTIDCDQPRSVLEAIKCSLGPAKKMKKWSDENIIIQLGKQDWHYAVPTHFPCSCVADGESLITHYGKSEKIEAVQGQHDKTIHPKDKYSVFYIDTVGGQKTKTKDLFRSKTIKKFKYLCVYGEKGMTVEEALKRDGRFVDNLGEFTLSDNKNPNCVTVRTQRVDGLHQKTFKICLPLNKWENVDNPTSFILDVARESGKSVKKAMEQSASSVNVDEIYQRLRQQFPDLKKWMESRFPGDSYQEALKLRNENFGKIQQSFSEVHRIEKLLKMGKSVCKVVVKDVCHGTGFVLFDRFILTNAHLFDGFVQGNNQGNNLPDHINVYALFNYDDPEPETNYYFFSAEKTFVDIDETLDYAVIELKPEGQKSNPKTKPENIKVPPGLLNRFGPLPKNGEACIIGHPAGGVKKIDPTCIIDPKEREQAVNDHLAKHKDSMFILQSVFQIKNRGIDDIMMGGEKAEQVATYHTFMYHGASGSPVFDAHGQLFGLHTAGYGYGLPEMKDSVIEYAYPVLTIFERFVSNLKESGNDQMLEKVKDAVAENHHLKRILQIEPMEVD</sequence>
<protein>
    <recommendedName>
        <fullName evidence="4">Protein FAM111A</fullName>
    </recommendedName>
</protein>